<reference evidence="3" key="2">
    <citation type="journal article" date="2017" name="Nat. Plants">
        <title>The Aegilops tauschii genome reveals multiple impacts of transposons.</title>
        <authorList>
            <person name="Zhao G."/>
            <person name="Zou C."/>
            <person name="Li K."/>
            <person name="Wang K."/>
            <person name="Li T."/>
            <person name="Gao L."/>
            <person name="Zhang X."/>
            <person name="Wang H."/>
            <person name="Yang Z."/>
            <person name="Liu X."/>
            <person name="Jiang W."/>
            <person name="Mao L."/>
            <person name="Kong X."/>
            <person name="Jiao Y."/>
            <person name="Jia J."/>
        </authorList>
    </citation>
    <scope>NUCLEOTIDE SEQUENCE [LARGE SCALE GENOMIC DNA]</scope>
    <source>
        <strain evidence="3">cv. AL8/78</strain>
    </source>
</reference>
<dbReference type="AlphaFoldDB" id="A0A453ALN2"/>
<name>A0A453ALN2_AEGTS</name>
<feature type="compositionally biased region" description="Basic and acidic residues" evidence="1">
    <location>
        <begin position="45"/>
        <end position="54"/>
    </location>
</feature>
<dbReference type="EnsemblPlants" id="AET2Gv20187400.45">
    <property type="protein sequence ID" value="AET2Gv20187400.45"/>
    <property type="gene ID" value="AET2Gv20187400"/>
</dbReference>
<reference evidence="2" key="5">
    <citation type="journal article" date="2021" name="G3 (Bethesda)">
        <title>Aegilops tauschii genome assembly Aet v5.0 features greater sequence contiguity and improved annotation.</title>
        <authorList>
            <person name="Wang L."/>
            <person name="Zhu T."/>
            <person name="Rodriguez J.C."/>
            <person name="Deal K.R."/>
            <person name="Dubcovsky J."/>
            <person name="McGuire P.E."/>
            <person name="Lux T."/>
            <person name="Spannagl M."/>
            <person name="Mayer K.F.X."/>
            <person name="Baldrich P."/>
            <person name="Meyers B.C."/>
            <person name="Huo N."/>
            <person name="Gu Y.Q."/>
            <person name="Zhou H."/>
            <person name="Devos K.M."/>
            <person name="Bennetzen J.L."/>
            <person name="Unver T."/>
            <person name="Budak H."/>
            <person name="Gulick P.J."/>
            <person name="Galiba G."/>
            <person name="Kalapos B."/>
            <person name="Nelson D.R."/>
            <person name="Li P."/>
            <person name="You F.M."/>
            <person name="Luo M.C."/>
            <person name="Dvorak J."/>
        </authorList>
    </citation>
    <scope>NUCLEOTIDE SEQUENCE [LARGE SCALE GENOMIC DNA]</scope>
    <source>
        <strain evidence="2">cv. AL8/78</strain>
    </source>
</reference>
<sequence length="94" mass="11030">MVLMGTFSTCLFWVPSNDSQRPRRQARPRSNHLHIRWLLLSYSGKQKERRREDGETQQQASDRESNRRPVGAGIQKAPGARKFHPELSRFRLDL</sequence>
<proteinExistence type="predicted"/>
<keyword evidence="3" id="KW-1185">Reference proteome</keyword>
<evidence type="ECO:0000256" key="1">
    <source>
        <dbReference type="SAM" id="MobiDB-lite"/>
    </source>
</evidence>
<protein>
    <submittedName>
        <fullName evidence="2">Uncharacterized protein</fullName>
    </submittedName>
</protein>
<accession>A0A453ALN2</accession>
<dbReference type="Gramene" id="AET2Gv20187400.45">
    <property type="protein sequence ID" value="AET2Gv20187400.45"/>
    <property type="gene ID" value="AET2Gv20187400"/>
</dbReference>
<dbReference type="Proteomes" id="UP000015105">
    <property type="component" value="Chromosome 2D"/>
</dbReference>
<reference evidence="2" key="4">
    <citation type="submission" date="2019-03" db="UniProtKB">
        <authorList>
            <consortium name="EnsemblPlants"/>
        </authorList>
    </citation>
    <scope>IDENTIFICATION</scope>
</reference>
<evidence type="ECO:0000313" key="3">
    <source>
        <dbReference type="Proteomes" id="UP000015105"/>
    </source>
</evidence>
<reference evidence="2" key="3">
    <citation type="journal article" date="2017" name="Nature">
        <title>Genome sequence of the progenitor of the wheat D genome Aegilops tauschii.</title>
        <authorList>
            <person name="Luo M.C."/>
            <person name="Gu Y.Q."/>
            <person name="Puiu D."/>
            <person name="Wang H."/>
            <person name="Twardziok S.O."/>
            <person name="Deal K.R."/>
            <person name="Huo N."/>
            <person name="Zhu T."/>
            <person name="Wang L."/>
            <person name="Wang Y."/>
            <person name="McGuire P.E."/>
            <person name="Liu S."/>
            <person name="Long H."/>
            <person name="Ramasamy R.K."/>
            <person name="Rodriguez J.C."/>
            <person name="Van S.L."/>
            <person name="Yuan L."/>
            <person name="Wang Z."/>
            <person name="Xia Z."/>
            <person name="Xiao L."/>
            <person name="Anderson O.D."/>
            <person name="Ouyang S."/>
            <person name="Liang Y."/>
            <person name="Zimin A.V."/>
            <person name="Pertea G."/>
            <person name="Qi P."/>
            <person name="Bennetzen J.L."/>
            <person name="Dai X."/>
            <person name="Dawson M.W."/>
            <person name="Muller H.G."/>
            <person name="Kugler K."/>
            <person name="Rivarola-Duarte L."/>
            <person name="Spannagl M."/>
            <person name="Mayer K.F.X."/>
            <person name="Lu F.H."/>
            <person name="Bevan M.W."/>
            <person name="Leroy P."/>
            <person name="Li P."/>
            <person name="You F.M."/>
            <person name="Sun Q."/>
            <person name="Liu Z."/>
            <person name="Lyons E."/>
            <person name="Wicker T."/>
            <person name="Salzberg S.L."/>
            <person name="Devos K.M."/>
            <person name="Dvorak J."/>
        </authorList>
    </citation>
    <scope>NUCLEOTIDE SEQUENCE [LARGE SCALE GENOMIC DNA]</scope>
    <source>
        <strain evidence="2">cv. AL8/78</strain>
    </source>
</reference>
<feature type="region of interest" description="Disordered" evidence="1">
    <location>
        <begin position="45"/>
        <end position="84"/>
    </location>
</feature>
<evidence type="ECO:0000313" key="2">
    <source>
        <dbReference type="EnsemblPlants" id="AET2Gv20187400.45"/>
    </source>
</evidence>
<organism evidence="2 3">
    <name type="scientific">Aegilops tauschii subsp. strangulata</name>
    <name type="common">Goatgrass</name>
    <dbReference type="NCBI Taxonomy" id="200361"/>
    <lineage>
        <taxon>Eukaryota</taxon>
        <taxon>Viridiplantae</taxon>
        <taxon>Streptophyta</taxon>
        <taxon>Embryophyta</taxon>
        <taxon>Tracheophyta</taxon>
        <taxon>Spermatophyta</taxon>
        <taxon>Magnoliopsida</taxon>
        <taxon>Liliopsida</taxon>
        <taxon>Poales</taxon>
        <taxon>Poaceae</taxon>
        <taxon>BOP clade</taxon>
        <taxon>Pooideae</taxon>
        <taxon>Triticodae</taxon>
        <taxon>Triticeae</taxon>
        <taxon>Triticinae</taxon>
        <taxon>Aegilops</taxon>
    </lineage>
</organism>
<reference evidence="3" key="1">
    <citation type="journal article" date="2014" name="Science">
        <title>Ancient hybridizations among the ancestral genomes of bread wheat.</title>
        <authorList>
            <consortium name="International Wheat Genome Sequencing Consortium,"/>
            <person name="Marcussen T."/>
            <person name="Sandve S.R."/>
            <person name="Heier L."/>
            <person name="Spannagl M."/>
            <person name="Pfeifer M."/>
            <person name="Jakobsen K.S."/>
            <person name="Wulff B.B."/>
            <person name="Steuernagel B."/>
            <person name="Mayer K.F."/>
            <person name="Olsen O.A."/>
        </authorList>
    </citation>
    <scope>NUCLEOTIDE SEQUENCE [LARGE SCALE GENOMIC DNA]</scope>
    <source>
        <strain evidence="3">cv. AL8/78</strain>
    </source>
</reference>